<sequence>MPGNHEILSVLAQQGGVGSRHPLAFVLAQVAYAVPTGAKSLAAITGGIRRAADRAHLARRARARPAGPVAPAGTRMRRLLQRVDGKTVRGARRRDGTQVHLLAAMTAGRQVIARREVLPRCEVCHKTNETSLTAMRSELILSSI</sequence>
<proteinExistence type="predicted"/>
<keyword evidence="2" id="KW-1185">Reference proteome</keyword>
<dbReference type="Proteomes" id="UP000001444">
    <property type="component" value="Chromosome"/>
</dbReference>
<name>C9Z9N1_STRSW</name>
<gene>
    <name evidence="1" type="ordered locus">SCAB_90241</name>
</gene>
<dbReference type="HOGENOM" id="CLU_1795454_0_0_11"/>
<dbReference type="AlphaFoldDB" id="C9Z9N1"/>
<accession>C9Z9N1</accession>
<organism evidence="1 2">
    <name type="scientific">Streptomyces scabiei (strain 87.22)</name>
    <dbReference type="NCBI Taxonomy" id="680198"/>
    <lineage>
        <taxon>Bacteria</taxon>
        <taxon>Bacillati</taxon>
        <taxon>Actinomycetota</taxon>
        <taxon>Actinomycetes</taxon>
        <taxon>Kitasatosporales</taxon>
        <taxon>Streptomycetaceae</taxon>
        <taxon>Streptomyces</taxon>
    </lineage>
</organism>
<dbReference type="KEGG" id="scb:SCAB_90241"/>
<evidence type="ECO:0000313" key="2">
    <source>
        <dbReference type="Proteomes" id="UP000001444"/>
    </source>
</evidence>
<dbReference type="EMBL" id="FN554889">
    <property type="protein sequence ID" value="CBG75959.1"/>
    <property type="molecule type" value="Genomic_DNA"/>
</dbReference>
<protein>
    <submittedName>
        <fullName evidence="1">Uncharacterized protein</fullName>
    </submittedName>
</protein>
<evidence type="ECO:0000313" key="1">
    <source>
        <dbReference type="EMBL" id="CBG75959.1"/>
    </source>
</evidence>
<reference evidence="1 2" key="1">
    <citation type="journal article" date="2010" name="Mol. Plant Microbe Interact.">
        <title>Streptomyces scabies 87-22 contains a coronafacic acid-like biosynthetic cluster that contributes to plant-microbe interactions.</title>
        <authorList>
            <person name="Bignell D.R."/>
            <person name="Seipke R.F."/>
            <person name="Huguet-Tapia J.C."/>
            <person name="Chambers A.H."/>
            <person name="Parry R.J."/>
            <person name="Loria R."/>
        </authorList>
    </citation>
    <scope>NUCLEOTIDE SEQUENCE [LARGE SCALE GENOMIC DNA]</scope>
    <source>
        <strain evidence="1 2">87.22</strain>
    </source>
</reference>